<evidence type="ECO:0000256" key="2">
    <source>
        <dbReference type="ARBA" id="ARBA00022475"/>
    </source>
</evidence>
<evidence type="ECO:0000256" key="8">
    <source>
        <dbReference type="SAM" id="MobiDB-lite"/>
    </source>
</evidence>
<evidence type="ECO:0000256" key="9">
    <source>
        <dbReference type="SAM" id="Phobius"/>
    </source>
</evidence>
<dbReference type="Pfam" id="PF03799">
    <property type="entry name" value="FtsQ_DivIB_C"/>
    <property type="match status" value="1"/>
</dbReference>
<evidence type="ECO:0000256" key="3">
    <source>
        <dbReference type="ARBA" id="ARBA00022618"/>
    </source>
</evidence>
<evidence type="ECO:0000259" key="10">
    <source>
        <dbReference type="PROSITE" id="PS51779"/>
    </source>
</evidence>
<comment type="subcellular location">
    <subcellularLocation>
        <location evidence="1">Membrane</location>
    </subcellularLocation>
</comment>
<feature type="transmembrane region" description="Helical" evidence="9">
    <location>
        <begin position="75"/>
        <end position="99"/>
    </location>
</feature>
<evidence type="ECO:0000256" key="1">
    <source>
        <dbReference type="ARBA" id="ARBA00004370"/>
    </source>
</evidence>
<feature type="region of interest" description="Disordered" evidence="8">
    <location>
        <begin position="1"/>
        <end position="67"/>
    </location>
</feature>
<keyword evidence="12" id="KW-1185">Reference proteome</keyword>
<proteinExistence type="predicted"/>
<dbReference type="InterPro" id="IPR034746">
    <property type="entry name" value="POTRA"/>
</dbReference>
<accession>A0A2T0LS84</accession>
<dbReference type="GO" id="GO:0005886">
    <property type="term" value="C:plasma membrane"/>
    <property type="evidence" value="ECO:0007669"/>
    <property type="project" value="TreeGrafter"/>
</dbReference>
<feature type="compositionally biased region" description="Basic and acidic residues" evidence="8">
    <location>
        <begin position="10"/>
        <end position="61"/>
    </location>
</feature>
<dbReference type="Gene3D" id="3.10.20.310">
    <property type="entry name" value="membrane protein fhac"/>
    <property type="match status" value="1"/>
</dbReference>
<keyword evidence="2" id="KW-1003">Cell membrane</keyword>
<evidence type="ECO:0000313" key="12">
    <source>
        <dbReference type="Proteomes" id="UP000238362"/>
    </source>
</evidence>
<keyword evidence="4 9" id="KW-0812">Transmembrane</keyword>
<dbReference type="InterPro" id="IPR013685">
    <property type="entry name" value="POTRA_FtsQ_type"/>
</dbReference>
<dbReference type="PANTHER" id="PTHR37820:SF1">
    <property type="entry name" value="CELL DIVISION PROTEIN FTSQ"/>
    <property type="match status" value="1"/>
</dbReference>
<keyword evidence="5 9" id="KW-1133">Transmembrane helix</keyword>
<dbReference type="Pfam" id="PF08478">
    <property type="entry name" value="POTRA_1"/>
    <property type="match status" value="1"/>
</dbReference>
<dbReference type="EMBL" id="PVNH01000007">
    <property type="protein sequence ID" value="PRX46483.1"/>
    <property type="molecule type" value="Genomic_DNA"/>
</dbReference>
<evidence type="ECO:0000256" key="7">
    <source>
        <dbReference type="ARBA" id="ARBA00023306"/>
    </source>
</evidence>
<organism evidence="11 12">
    <name type="scientific">Prauserella shujinwangii</name>
    <dbReference type="NCBI Taxonomy" id="1453103"/>
    <lineage>
        <taxon>Bacteria</taxon>
        <taxon>Bacillati</taxon>
        <taxon>Actinomycetota</taxon>
        <taxon>Actinomycetes</taxon>
        <taxon>Pseudonocardiales</taxon>
        <taxon>Pseudonocardiaceae</taxon>
        <taxon>Prauserella</taxon>
    </lineage>
</organism>
<name>A0A2T0LS84_9PSEU</name>
<dbReference type="GO" id="GO:0051301">
    <property type="term" value="P:cell division"/>
    <property type="evidence" value="ECO:0007669"/>
    <property type="project" value="UniProtKB-KW"/>
</dbReference>
<comment type="caution">
    <text evidence="11">The sequence shown here is derived from an EMBL/GenBank/DDBJ whole genome shotgun (WGS) entry which is preliminary data.</text>
</comment>
<feature type="domain" description="POTRA" evidence="10">
    <location>
        <begin position="97"/>
        <end position="165"/>
    </location>
</feature>
<dbReference type="InterPro" id="IPR005548">
    <property type="entry name" value="Cell_div_FtsQ/DivIB_C"/>
</dbReference>
<dbReference type="Proteomes" id="UP000238362">
    <property type="component" value="Unassembled WGS sequence"/>
</dbReference>
<reference evidence="11 12" key="1">
    <citation type="submission" date="2018-03" db="EMBL/GenBank/DDBJ databases">
        <title>Genomic Encyclopedia of Type Strains, Phase III (KMG-III): the genomes of soil and plant-associated and newly described type strains.</title>
        <authorList>
            <person name="Whitman W."/>
        </authorList>
    </citation>
    <scope>NUCLEOTIDE SEQUENCE [LARGE SCALE GENOMIC DNA]</scope>
    <source>
        <strain evidence="11 12">CGMCC 4.7125</strain>
    </source>
</reference>
<dbReference type="PROSITE" id="PS51779">
    <property type="entry name" value="POTRA"/>
    <property type="match status" value="1"/>
</dbReference>
<sequence length="288" mass="31874">MPTARQRSARGRDRERRDPGRTRRDREQARARDGEQRSGRDRAPVRHSERGRRSARAREQTRAAPSRRKALRRRWVAALSLLTVAGLAYVLLFTSLLGVRSVEVVGARTVNAERIREVARVPDRQPMLRVDTDAIRDRVATLNTVATVEVSRSWPSTLEITVTERTPIGFYDTGETLHLVDPAGVVYKRVDERPSGLPELTLPRVGPDDPATRAVTAVLSGLPPELADRVVSAGARTPGSVEFTLRGGKVVRWGDVTQAERKAKVLAVLLTRKGTTYDVSSPELPTVS</sequence>
<evidence type="ECO:0000313" key="11">
    <source>
        <dbReference type="EMBL" id="PRX46483.1"/>
    </source>
</evidence>
<dbReference type="RefSeq" id="WP_106179898.1">
    <property type="nucleotide sequence ID" value="NZ_PVNH01000007.1"/>
</dbReference>
<protein>
    <submittedName>
        <fullName evidence="11">Cell division protein FtsQ</fullName>
    </submittedName>
</protein>
<evidence type="ECO:0000256" key="6">
    <source>
        <dbReference type="ARBA" id="ARBA00023136"/>
    </source>
</evidence>
<dbReference type="AlphaFoldDB" id="A0A2T0LS84"/>
<keyword evidence="3 11" id="KW-0132">Cell division</keyword>
<gene>
    <name evidence="11" type="ORF">B0I33_10760</name>
</gene>
<dbReference type="OrthoDB" id="9790760at2"/>
<evidence type="ECO:0000256" key="5">
    <source>
        <dbReference type="ARBA" id="ARBA00022989"/>
    </source>
</evidence>
<dbReference type="InterPro" id="IPR050487">
    <property type="entry name" value="FtsQ_DivIB"/>
</dbReference>
<dbReference type="PANTHER" id="PTHR37820">
    <property type="entry name" value="CELL DIVISION PROTEIN DIVIB"/>
    <property type="match status" value="1"/>
</dbReference>
<evidence type="ECO:0000256" key="4">
    <source>
        <dbReference type="ARBA" id="ARBA00022692"/>
    </source>
</evidence>
<keyword evidence="7" id="KW-0131">Cell cycle</keyword>
<keyword evidence="6 9" id="KW-0472">Membrane</keyword>